<evidence type="ECO:0000313" key="2">
    <source>
        <dbReference type="Proteomes" id="UP000029227"/>
    </source>
</evidence>
<protein>
    <submittedName>
        <fullName evidence="1">Uncharacterized protein</fullName>
    </submittedName>
</protein>
<reference evidence="1 2" key="1">
    <citation type="journal article" date="2014" name="Genome Announc.">
        <title>Draft Genome Sequences of Two Vibrionaceae Species, Vibrio ponticus C121 and Photobacterium aphoticum C119, Isolated as Coral Reef Microbiota.</title>
        <authorList>
            <person name="Al-saari N."/>
            <person name="Meirelles P.M."/>
            <person name="Mino S."/>
            <person name="Suda W."/>
            <person name="Oshima K."/>
            <person name="Hattori M."/>
            <person name="Ohkuma M."/>
            <person name="Thompson F.L."/>
            <person name="Gomez-Gil B."/>
            <person name="Sawabe T."/>
            <person name="Sawabe T."/>
        </authorList>
    </citation>
    <scope>NUCLEOTIDE SEQUENCE [LARGE SCALE GENOMIC DNA]</scope>
    <source>
        <strain evidence="1 2">JCM 19237</strain>
    </source>
</reference>
<dbReference type="AlphaFoldDB" id="A0A090R0C8"/>
<comment type="caution">
    <text evidence="1">The sequence shown here is derived from an EMBL/GenBank/DDBJ whole genome shotgun (WGS) entry which is preliminary data.</text>
</comment>
<gene>
    <name evidence="1" type="ORF">JCM19237_3367</name>
</gene>
<proteinExistence type="predicted"/>
<evidence type="ECO:0000313" key="1">
    <source>
        <dbReference type="EMBL" id="GAL08915.1"/>
    </source>
</evidence>
<dbReference type="STRING" id="754436.JCM19237_3367"/>
<dbReference type="EMBL" id="BBMN01000037">
    <property type="protein sequence ID" value="GAL08915.1"/>
    <property type="molecule type" value="Genomic_DNA"/>
</dbReference>
<accession>A0A090R0C8</accession>
<name>A0A090R0C8_9GAMM</name>
<dbReference type="Proteomes" id="UP000029227">
    <property type="component" value="Unassembled WGS sequence"/>
</dbReference>
<organism evidence="1 2">
    <name type="scientific">Photobacterium aphoticum</name>
    <dbReference type="NCBI Taxonomy" id="754436"/>
    <lineage>
        <taxon>Bacteria</taxon>
        <taxon>Pseudomonadati</taxon>
        <taxon>Pseudomonadota</taxon>
        <taxon>Gammaproteobacteria</taxon>
        <taxon>Vibrionales</taxon>
        <taxon>Vibrionaceae</taxon>
        <taxon>Photobacterium</taxon>
    </lineage>
</organism>
<sequence length="48" mass="5072">MITFSDIQLLRGGKVLLEHATATIHPATKSAWSVKMAAVNPPVCPAKA</sequence>